<evidence type="ECO:0000313" key="2">
    <source>
        <dbReference type="EMBL" id="CAD5216028.1"/>
    </source>
</evidence>
<feature type="region of interest" description="Disordered" evidence="1">
    <location>
        <begin position="387"/>
        <end position="411"/>
    </location>
</feature>
<proteinExistence type="predicted"/>
<keyword evidence="3" id="KW-1185">Reference proteome</keyword>
<dbReference type="Proteomes" id="UP000783686">
    <property type="component" value="Unassembled WGS sequence"/>
</dbReference>
<dbReference type="AlphaFoldDB" id="A0A811KJT7"/>
<name>A0A811KJT7_9BILA</name>
<dbReference type="Proteomes" id="UP000614601">
    <property type="component" value="Unassembled WGS sequence"/>
</dbReference>
<reference evidence="2" key="1">
    <citation type="submission" date="2020-09" db="EMBL/GenBank/DDBJ databases">
        <authorList>
            <person name="Kikuchi T."/>
        </authorList>
    </citation>
    <scope>NUCLEOTIDE SEQUENCE</scope>
    <source>
        <strain evidence="2">SH1</strain>
    </source>
</reference>
<sequence>MSNRLTTPDEIVSLTGLIYKYDEFLCAKVNDKVKLNGVMTAATQQRKNAIWEKIYSQLIKLHPRLSDLSLAQLRKHWSRCRSKRNQYIEKFYRGEKLSNEESGILDATGFDFILPTSSKIMSNKNSSSSEVKQPKNVKKDVPSSSRSKPTLNLSKPSTEVINVNSKRVDFDVSTKDESTNSMTQQSHFTDEEIISFCDVIGPYETYLTTILGEKAKIMGKSYVVRAEKKKEIWGKVFQDLCRLYPRLAELGLCKIQNHWRNWRRKTSTLARKYNTGQGLSNVELAVFNAMKENIVSSSSEDKGKAVVSKTMKQEPMDEEDIVSNSLNLFSRDLGDNWTLDFLNHTTSPQRPQRVVRPKYNLVFNSNGILNRESASPTSSRQDIIISSSQDEPTPANTPSTTSALSSSQPDNKSLNLSEVLQIVDYCTKNNKKFEILEGALVFRDRKPDEETEIRIPLEALGKRIEI</sequence>
<feature type="compositionally biased region" description="Low complexity" evidence="1">
    <location>
        <begin position="387"/>
        <end position="409"/>
    </location>
</feature>
<comment type="caution">
    <text evidence="2">The sequence shown here is derived from an EMBL/GenBank/DDBJ whole genome shotgun (WGS) entry which is preliminary data.</text>
</comment>
<evidence type="ECO:0000256" key="1">
    <source>
        <dbReference type="SAM" id="MobiDB-lite"/>
    </source>
</evidence>
<organism evidence="2 3">
    <name type="scientific">Bursaphelenchus okinawaensis</name>
    <dbReference type="NCBI Taxonomy" id="465554"/>
    <lineage>
        <taxon>Eukaryota</taxon>
        <taxon>Metazoa</taxon>
        <taxon>Ecdysozoa</taxon>
        <taxon>Nematoda</taxon>
        <taxon>Chromadorea</taxon>
        <taxon>Rhabditida</taxon>
        <taxon>Tylenchina</taxon>
        <taxon>Tylenchomorpha</taxon>
        <taxon>Aphelenchoidea</taxon>
        <taxon>Aphelenchoididae</taxon>
        <taxon>Bursaphelenchus</taxon>
    </lineage>
</organism>
<feature type="compositionally biased region" description="Polar residues" evidence="1">
    <location>
        <begin position="142"/>
        <end position="155"/>
    </location>
</feature>
<dbReference type="OrthoDB" id="10435164at2759"/>
<dbReference type="EMBL" id="CAJFCW020000003">
    <property type="protein sequence ID" value="CAG9105189.1"/>
    <property type="molecule type" value="Genomic_DNA"/>
</dbReference>
<protein>
    <submittedName>
        <fullName evidence="2">Uncharacterized protein</fullName>
    </submittedName>
</protein>
<feature type="region of interest" description="Disordered" evidence="1">
    <location>
        <begin position="121"/>
        <end position="155"/>
    </location>
</feature>
<accession>A0A811KJT7</accession>
<evidence type="ECO:0000313" key="3">
    <source>
        <dbReference type="Proteomes" id="UP000614601"/>
    </source>
</evidence>
<gene>
    <name evidence="2" type="ORF">BOKJ2_LOCUS6388</name>
</gene>
<dbReference type="EMBL" id="CAJFDH010000003">
    <property type="protein sequence ID" value="CAD5216028.1"/>
    <property type="molecule type" value="Genomic_DNA"/>
</dbReference>